<evidence type="ECO:0000256" key="2">
    <source>
        <dbReference type="ARBA" id="ARBA00022741"/>
    </source>
</evidence>
<proteinExistence type="predicted"/>
<evidence type="ECO:0000259" key="9">
    <source>
        <dbReference type="PROSITE" id="PS51194"/>
    </source>
</evidence>
<dbReference type="InterPro" id="IPR027417">
    <property type="entry name" value="P-loop_NTPase"/>
</dbReference>
<dbReference type="GO" id="GO:0016787">
    <property type="term" value="F:hydrolase activity"/>
    <property type="evidence" value="ECO:0007669"/>
    <property type="project" value="UniProtKB-KW"/>
</dbReference>
<sequence>MFLYRRSIMKKRTMERNFRKIKHQIDQMENIVKHTKNNALWDHEAAVRKKLKALGEYKNENFRDFNRVYERYLDLLEDISIRIINNYNKNNNTDFKFHEVVKDNYEAYLKSGIMTVLITSHIPKMIYKKFDTVFPKNPKDEYEEARKLTRKFYIHLGETNTGKTYNAMQKLKESKHGIYLSPLRILALENFERLNNEGIKCNLLTGEEEIKVENATHTSCTIEKLDINKVYDVAIIDEIQMIDDDERGAAWTRAFLGLNCEEIHICGAINSKDIITEIVEDCQDEYEFKEYKRDIPLEMEFESFSYRDIKEGDALVVFSKKRVLQLAKNYADMGIKSSLIYGDLPPEVRKKQYKQFINKESSILITTDAIGMGVNLPIRRIIFMDVKKFDGSEIRYLNSQEVKQIAGRAGRKGIYEIGYVSSYGNTQNFIKEMIDIEDRTIDKAVVGPTEAILKIKGLPLREKLAIWSTQKEKIPHYRKMDISEYLIVLDSIKFYKLDESIQWQLLKIPFDVGNSDLMRAFLNYMDEIFIAKRKGLSKPKYPFKTLYELETYYQKINLYYSSSKALKLPFDEEWVYEERLKVSEDINNILIRI</sequence>
<dbReference type="Proteomes" id="UP000001412">
    <property type="component" value="Chromosome"/>
</dbReference>
<dbReference type="InterPro" id="IPR044774">
    <property type="entry name" value="Suv3_DEXQc"/>
</dbReference>
<evidence type="ECO:0000256" key="3">
    <source>
        <dbReference type="ARBA" id="ARBA00022801"/>
    </source>
</evidence>
<gene>
    <name evidence="10" type="ordered locus">CTC_01368</name>
</gene>
<dbReference type="GO" id="GO:0005524">
    <property type="term" value="F:ATP binding"/>
    <property type="evidence" value="ECO:0007669"/>
    <property type="project" value="UniProtKB-KW"/>
</dbReference>
<dbReference type="Pfam" id="PF12513">
    <property type="entry name" value="SUV3_C"/>
    <property type="match status" value="1"/>
</dbReference>
<keyword evidence="5" id="KW-0067">ATP-binding</keyword>
<protein>
    <recommendedName>
        <fullName evidence="1">RNA helicase</fullName>
        <ecNumber evidence="1">3.6.4.13</ecNumber>
    </recommendedName>
</protein>
<name>Q895B2_CLOTE</name>
<dbReference type="Gene3D" id="1.20.272.40">
    <property type="match status" value="1"/>
</dbReference>
<reference evidence="10 11" key="1">
    <citation type="journal article" date="2003" name="Proc. Natl. Acad. Sci. U.S.A.">
        <title>The genome sequence of Clostridium tetani, the causative agent of tetanus disease.</title>
        <authorList>
            <person name="Brueggemann H."/>
            <person name="Baumer S."/>
            <person name="Fricke W.F."/>
            <person name="Wiezer A."/>
            <person name="Liesegang H."/>
            <person name="Decker I."/>
            <person name="Herzberg C."/>
            <person name="Martinez-Arias R."/>
            <person name="Merkl R."/>
            <person name="Henne A."/>
            <person name="Gottschalk G."/>
        </authorList>
    </citation>
    <scope>NUCLEOTIDE SEQUENCE [LARGE SCALE GENOMIC DNA]</scope>
    <source>
        <strain evidence="11">Massachusetts / E88</strain>
    </source>
</reference>
<keyword evidence="4 10" id="KW-0347">Helicase</keyword>
<comment type="catalytic activity">
    <reaction evidence="7">
        <text>ATP + H2O = ADP + phosphate + H(+)</text>
        <dbReference type="Rhea" id="RHEA:13065"/>
        <dbReference type="ChEBI" id="CHEBI:15377"/>
        <dbReference type="ChEBI" id="CHEBI:15378"/>
        <dbReference type="ChEBI" id="CHEBI:30616"/>
        <dbReference type="ChEBI" id="CHEBI:43474"/>
        <dbReference type="ChEBI" id="CHEBI:456216"/>
        <dbReference type="EC" id="3.6.4.13"/>
    </reaction>
</comment>
<evidence type="ECO:0000256" key="4">
    <source>
        <dbReference type="ARBA" id="ARBA00022806"/>
    </source>
</evidence>
<dbReference type="CDD" id="cd17913">
    <property type="entry name" value="DEXQc_Suv3"/>
    <property type="match status" value="1"/>
</dbReference>
<dbReference type="EMBL" id="AE015927">
    <property type="protein sequence ID" value="AAO35928.1"/>
    <property type="molecule type" value="Genomic_DNA"/>
</dbReference>
<feature type="domain" description="Helicase C-terminal" evidence="9">
    <location>
        <begin position="274"/>
        <end position="453"/>
    </location>
</feature>
<accession>Q895B2</accession>
<dbReference type="PANTHER" id="PTHR12131">
    <property type="entry name" value="ATP-DEPENDENT RNA AND DNA HELICASE"/>
    <property type="match status" value="1"/>
</dbReference>
<dbReference type="Gene3D" id="3.40.50.300">
    <property type="entry name" value="P-loop containing nucleotide triphosphate hydrolases"/>
    <property type="match status" value="2"/>
</dbReference>
<feature type="coiled-coil region" evidence="8">
    <location>
        <begin position="11"/>
        <end position="38"/>
    </location>
</feature>
<dbReference type="EC" id="3.6.4.13" evidence="1"/>
<evidence type="ECO:0000256" key="8">
    <source>
        <dbReference type="SAM" id="Coils"/>
    </source>
</evidence>
<dbReference type="STRING" id="212717.CTC_01368"/>
<evidence type="ECO:0000256" key="7">
    <source>
        <dbReference type="ARBA" id="ARBA00047984"/>
    </source>
</evidence>
<dbReference type="PROSITE" id="PS51194">
    <property type="entry name" value="HELICASE_CTER"/>
    <property type="match status" value="1"/>
</dbReference>
<evidence type="ECO:0000256" key="1">
    <source>
        <dbReference type="ARBA" id="ARBA00012552"/>
    </source>
</evidence>
<evidence type="ECO:0000256" key="5">
    <source>
        <dbReference type="ARBA" id="ARBA00022840"/>
    </source>
</evidence>
<evidence type="ECO:0000256" key="6">
    <source>
        <dbReference type="ARBA" id="ARBA00022946"/>
    </source>
</evidence>
<dbReference type="InterPro" id="IPR001650">
    <property type="entry name" value="Helicase_C-like"/>
</dbReference>
<dbReference type="KEGG" id="ctc:CTC_01368"/>
<dbReference type="InterPro" id="IPR055206">
    <property type="entry name" value="DEXQc_SUV3"/>
</dbReference>
<dbReference type="AlphaFoldDB" id="Q895B2"/>
<dbReference type="PANTHER" id="PTHR12131:SF1">
    <property type="entry name" value="ATP-DEPENDENT RNA HELICASE SUPV3L1, MITOCHONDRIAL-RELATED"/>
    <property type="match status" value="1"/>
</dbReference>
<keyword evidence="8" id="KW-0175">Coiled coil</keyword>
<dbReference type="Pfam" id="PF22527">
    <property type="entry name" value="DEXQc_Suv3"/>
    <property type="match status" value="1"/>
</dbReference>
<keyword evidence="3" id="KW-0378">Hydrolase</keyword>
<dbReference type="FunFam" id="3.40.50.300:FF:000269">
    <property type="entry name" value="ATP-dependent RNA helicase SUPV3L1, mitochondrial"/>
    <property type="match status" value="1"/>
</dbReference>
<keyword evidence="2" id="KW-0547">Nucleotide-binding</keyword>
<dbReference type="SMART" id="SM00490">
    <property type="entry name" value="HELICc"/>
    <property type="match status" value="1"/>
</dbReference>
<keyword evidence="11" id="KW-1185">Reference proteome</keyword>
<organism evidence="10 11">
    <name type="scientific">Clostridium tetani (strain Massachusetts / E88)</name>
    <dbReference type="NCBI Taxonomy" id="212717"/>
    <lineage>
        <taxon>Bacteria</taxon>
        <taxon>Bacillati</taxon>
        <taxon>Bacillota</taxon>
        <taxon>Clostridia</taxon>
        <taxon>Eubacteriales</taxon>
        <taxon>Clostridiaceae</taxon>
        <taxon>Clostridium</taxon>
    </lineage>
</organism>
<keyword evidence="6" id="KW-0809">Transit peptide</keyword>
<dbReference type="InterPro" id="IPR022192">
    <property type="entry name" value="SUV3_C"/>
</dbReference>
<dbReference type="InterPro" id="IPR050699">
    <property type="entry name" value="RNA-DNA_Helicase"/>
</dbReference>
<dbReference type="GO" id="GO:0003724">
    <property type="term" value="F:RNA helicase activity"/>
    <property type="evidence" value="ECO:0007669"/>
    <property type="project" value="UniProtKB-EC"/>
</dbReference>
<dbReference type="Pfam" id="PF00271">
    <property type="entry name" value="Helicase_C"/>
    <property type="match status" value="1"/>
</dbReference>
<dbReference type="SUPFAM" id="SSF52540">
    <property type="entry name" value="P-loop containing nucleoside triphosphate hydrolases"/>
    <property type="match status" value="1"/>
</dbReference>
<dbReference type="HOGENOM" id="CLU_010647_4_1_9"/>
<evidence type="ECO:0000313" key="10">
    <source>
        <dbReference type="EMBL" id="AAO35928.1"/>
    </source>
</evidence>
<evidence type="ECO:0000313" key="11">
    <source>
        <dbReference type="Proteomes" id="UP000001412"/>
    </source>
</evidence>